<comment type="subunit">
    <text evidence="6">Monomer. Associates with the 50S ribosomal subunit.</text>
</comment>
<dbReference type="Gene3D" id="3.40.50.300">
    <property type="entry name" value="P-loop containing nucleotide triphosphate hydrolases"/>
    <property type="match status" value="1"/>
</dbReference>
<sequence length="561" mass="62584">MAVLTEKINREIAVYIDRKGNITDISVGDSSTVSLPFVEGKRSLKRLSGIRCVHTHPSGGGMVSAVDISSMIDLRLDAMIAIGVRDGEADEIYAALPQRDENGEFRESQIFGPFRKDDDEINKLMDYIYEIDKEKTDLLYENEEESERAVLVGLESTSKDKINGMSYGERSLAELEELAITAGAIVLKKILQTRPKKDPAFYVGKGKLEEIALICQALHADLLIFDDELSASQINNIESVVGIKVIDRTSLILDIFAQRARSKEGKYQVELAQLKYRISRLSGLGRQLSRLGGGIGTRGPGEKKLETDRRHIRNRIKYLNSQLEQIESRRNSLRSARSDRDVPVIALVGYTNAGKSTLMNKLCDADVFAENKLFATLDPTTRRLPLEDGKYALLIDTVGFIRKLPHHLIEAFKSTLEEAVYADLLIHVVDVSSEEVEEQVKVVDSILEDLGVLDKPVIMAFNKIDKVSSYTRPGIINKNGKCFEISAVNGDGIEELKKGIKDALPQNEVEVKLFVPYAEGWVISYLHQNGKILSEEHKEQGTEIVAKINKSKTGAIKKYFV</sequence>
<dbReference type="NCBIfam" id="TIGR03156">
    <property type="entry name" value="GTP_HflX"/>
    <property type="match status" value="1"/>
</dbReference>
<dbReference type="InterPro" id="IPR025121">
    <property type="entry name" value="GTPase_HflX_N"/>
</dbReference>
<comment type="similarity">
    <text evidence="6">Belongs to the TRAFAC class OBG-HflX-like GTPase superfamily. HflX GTPase family.</text>
</comment>
<keyword evidence="7" id="KW-0175">Coiled coil</keyword>
<keyword evidence="1 6" id="KW-0963">Cytoplasm</keyword>
<evidence type="ECO:0000256" key="7">
    <source>
        <dbReference type="SAM" id="Coils"/>
    </source>
</evidence>
<evidence type="ECO:0000256" key="4">
    <source>
        <dbReference type="ARBA" id="ARBA00022842"/>
    </source>
</evidence>
<dbReference type="Pfam" id="PF16360">
    <property type="entry name" value="GTP-bdg_M"/>
    <property type="match status" value="1"/>
</dbReference>
<dbReference type="PANTHER" id="PTHR10229">
    <property type="entry name" value="GTP-BINDING PROTEIN HFLX"/>
    <property type="match status" value="1"/>
</dbReference>
<dbReference type="GO" id="GO:0046872">
    <property type="term" value="F:metal ion binding"/>
    <property type="evidence" value="ECO:0007669"/>
    <property type="project" value="UniProtKB-KW"/>
</dbReference>
<dbReference type="CDD" id="cd01878">
    <property type="entry name" value="HflX"/>
    <property type="match status" value="1"/>
</dbReference>
<evidence type="ECO:0000313" key="9">
    <source>
        <dbReference type="EMBL" id="PQQ68256.1"/>
    </source>
</evidence>
<reference evidence="9 10" key="1">
    <citation type="journal article" date="2018" name="Syst. Appl. Microbiol.">
        <title>Characterization and high-quality draft genome sequence of Herbivorax saccincola A7, an anaerobic, alkaliphilic, thermophilic, cellulolytic, and xylanolytic bacterium.</title>
        <authorList>
            <person name="Aikawa S."/>
            <person name="Baramee S."/>
            <person name="Sermsathanaswadi J."/>
            <person name="Thianheng P."/>
            <person name="Tachaapaikoon C."/>
            <person name="Shikata A."/>
            <person name="Waeonukul R."/>
            <person name="Pason P."/>
            <person name="Ratanakhanokchai K."/>
            <person name="Kosugi A."/>
        </authorList>
    </citation>
    <scope>NUCLEOTIDE SEQUENCE [LARGE SCALE GENOMIC DNA]</scope>
    <source>
        <strain evidence="9 10">A7</strain>
    </source>
</reference>
<protein>
    <recommendedName>
        <fullName evidence="6">GTPase HflX</fullName>
    </recommendedName>
    <alternativeName>
        <fullName evidence="6">GTP-binding protein HflX</fullName>
    </alternativeName>
</protein>
<evidence type="ECO:0000259" key="8">
    <source>
        <dbReference type="PROSITE" id="PS51705"/>
    </source>
</evidence>
<name>A0A2S8REP4_9FIRM</name>
<dbReference type="Proteomes" id="UP000239720">
    <property type="component" value="Unassembled WGS sequence"/>
</dbReference>
<keyword evidence="2" id="KW-0479">Metal-binding</keyword>
<dbReference type="OrthoDB" id="9812272at2"/>
<dbReference type="Pfam" id="PF01926">
    <property type="entry name" value="MMR_HSR1"/>
    <property type="match status" value="1"/>
</dbReference>
<gene>
    <name evidence="6" type="primary">hflX</name>
    <name evidence="9" type="ORF">B9R14_04485</name>
</gene>
<organism evidence="9 10">
    <name type="scientific">Acetivibrio saccincola</name>
    <dbReference type="NCBI Taxonomy" id="1677857"/>
    <lineage>
        <taxon>Bacteria</taxon>
        <taxon>Bacillati</taxon>
        <taxon>Bacillota</taxon>
        <taxon>Clostridia</taxon>
        <taxon>Eubacteriales</taxon>
        <taxon>Oscillospiraceae</taxon>
        <taxon>Acetivibrio</taxon>
    </lineage>
</organism>
<evidence type="ECO:0000256" key="5">
    <source>
        <dbReference type="ARBA" id="ARBA00023134"/>
    </source>
</evidence>
<keyword evidence="4" id="KW-0460">Magnesium</keyword>
<dbReference type="InterPro" id="IPR027417">
    <property type="entry name" value="P-loop_NTPase"/>
</dbReference>
<dbReference type="Gene3D" id="6.10.250.2860">
    <property type="match status" value="1"/>
</dbReference>
<evidence type="ECO:0000256" key="2">
    <source>
        <dbReference type="ARBA" id="ARBA00022723"/>
    </source>
</evidence>
<keyword evidence="5 6" id="KW-0342">GTP-binding</keyword>
<dbReference type="GO" id="GO:0043022">
    <property type="term" value="F:ribosome binding"/>
    <property type="evidence" value="ECO:0007669"/>
    <property type="project" value="TreeGrafter"/>
</dbReference>
<comment type="function">
    <text evidence="6">GTPase that associates with the 50S ribosomal subunit and may have a role during protein synthesis or ribosome biogenesis.</text>
</comment>
<comment type="subcellular location">
    <subcellularLocation>
        <location evidence="6">Cytoplasm</location>
    </subcellularLocation>
    <text evidence="6">May associate with membranes.</text>
</comment>
<feature type="domain" description="Hflx-type G" evidence="8">
    <location>
        <begin position="343"/>
        <end position="508"/>
    </location>
</feature>
<dbReference type="InterPro" id="IPR005225">
    <property type="entry name" value="Small_GTP-bd"/>
</dbReference>
<dbReference type="HAMAP" id="MF_00900">
    <property type="entry name" value="GTPase_HflX"/>
    <property type="match status" value="1"/>
</dbReference>
<accession>A0A2S8REP4</accession>
<dbReference type="Gene3D" id="3.40.50.11060">
    <property type="entry name" value="GTPase HflX, N-terminal domain"/>
    <property type="match status" value="1"/>
</dbReference>
<proteinExistence type="inferred from homology"/>
<comment type="caution">
    <text evidence="9">The sequence shown here is derived from an EMBL/GenBank/DDBJ whole genome shotgun (WGS) entry which is preliminary data.</text>
</comment>
<dbReference type="NCBIfam" id="TIGR00231">
    <property type="entry name" value="small_GTP"/>
    <property type="match status" value="1"/>
</dbReference>
<dbReference type="GO" id="GO:0003924">
    <property type="term" value="F:GTPase activity"/>
    <property type="evidence" value="ECO:0007669"/>
    <property type="project" value="UniProtKB-UniRule"/>
</dbReference>
<evidence type="ECO:0000256" key="6">
    <source>
        <dbReference type="HAMAP-Rule" id="MF_00900"/>
    </source>
</evidence>
<dbReference type="PROSITE" id="PS51705">
    <property type="entry name" value="G_HFLX"/>
    <property type="match status" value="1"/>
</dbReference>
<dbReference type="PRINTS" id="PR00326">
    <property type="entry name" value="GTP1OBG"/>
</dbReference>
<feature type="coiled-coil region" evidence="7">
    <location>
        <begin position="309"/>
        <end position="336"/>
    </location>
</feature>
<evidence type="ECO:0000313" key="10">
    <source>
        <dbReference type="Proteomes" id="UP000239720"/>
    </source>
</evidence>
<dbReference type="InterPro" id="IPR006073">
    <property type="entry name" value="GTP-bd"/>
</dbReference>
<dbReference type="InterPro" id="IPR016496">
    <property type="entry name" value="GTPase_HflX"/>
</dbReference>
<dbReference type="InterPro" id="IPR032305">
    <property type="entry name" value="GTP-bd_M"/>
</dbReference>
<dbReference type="InterPro" id="IPR030394">
    <property type="entry name" value="G_HFLX_dom"/>
</dbReference>
<evidence type="ECO:0000256" key="3">
    <source>
        <dbReference type="ARBA" id="ARBA00022741"/>
    </source>
</evidence>
<keyword evidence="3 6" id="KW-0547">Nucleotide-binding</keyword>
<dbReference type="GO" id="GO:0005737">
    <property type="term" value="C:cytoplasm"/>
    <property type="evidence" value="ECO:0007669"/>
    <property type="project" value="UniProtKB-SubCell"/>
</dbReference>
<dbReference type="FunFam" id="3.40.50.11060:FF:000001">
    <property type="entry name" value="GTPase HflX"/>
    <property type="match status" value="1"/>
</dbReference>
<dbReference type="GO" id="GO:0005525">
    <property type="term" value="F:GTP binding"/>
    <property type="evidence" value="ECO:0007669"/>
    <property type="project" value="UniProtKB-UniRule"/>
</dbReference>
<dbReference type="AlphaFoldDB" id="A0A2S8REP4"/>
<dbReference type="SUPFAM" id="SSF52540">
    <property type="entry name" value="P-loop containing nucleoside triphosphate hydrolases"/>
    <property type="match status" value="1"/>
</dbReference>
<evidence type="ECO:0000256" key="1">
    <source>
        <dbReference type="ARBA" id="ARBA00022490"/>
    </source>
</evidence>
<dbReference type="Pfam" id="PF13167">
    <property type="entry name" value="GTP-bdg_N"/>
    <property type="match status" value="1"/>
</dbReference>
<dbReference type="RefSeq" id="WP_101304325.1">
    <property type="nucleotide sequence ID" value="NZ_CP025197.1"/>
</dbReference>
<dbReference type="PANTHER" id="PTHR10229:SF0">
    <property type="entry name" value="GTP-BINDING PROTEIN 6-RELATED"/>
    <property type="match status" value="1"/>
</dbReference>
<dbReference type="EMBL" id="NEMB01000003">
    <property type="protein sequence ID" value="PQQ68256.1"/>
    <property type="molecule type" value="Genomic_DNA"/>
</dbReference>
<dbReference type="InterPro" id="IPR042108">
    <property type="entry name" value="GTPase_HflX_N_sf"/>
</dbReference>